<dbReference type="STRING" id="158441.A0A226DDK6"/>
<dbReference type="Gene3D" id="2.130.10.10">
    <property type="entry name" value="YVTN repeat-like/Quinoprotein amine dehydrogenase"/>
    <property type="match status" value="1"/>
</dbReference>
<feature type="region of interest" description="Disordered" evidence="1">
    <location>
        <begin position="1016"/>
        <end position="1035"/>
    </location>
</feature>
<organism evidence="2 3">
    <name type="scientific">Folsomia candida</name>
    <name type="common">Springtail</name>
    <dbReference type="NCBI Taxonomy" id="158441"/>
    <lineage>
        <taxon>Eukaryota</taxon>
        <taxon>Metazoa</taxon>
        <taxon>Ecdysozoa</taxon>
        <taxon>Arthropoda</taxon>
        <taxon>Hexapoda</taxon>
        <taxon>Collembola</taxon>
        <taxon>Entomobryomorpha</taxon>
        <taxon>Isotomoidea</taxon>
        <taxon>Isotomidae</taxon>
        <taxon>Proisotominae</taxon>
        <taxon>Folsomia</taxon>
    </lineage>
</organism>
<evidence type="ECO:0000313" key="3">
    <source>
        <dbReference type="Proteomes" id="UP000198287"/>
    </source>
</evidence>
<evidence type="ECO:0000256" key="1">
    <source>
        <dbReference type="SAM" id="MobiDB-lite"/>
    </source>
</evidence>
<name>A0A226DDK6_FOLCA</name>
<feature type="compositionally biased region" description="Low complexity" evidence="1">
    <location>
        <begin position="515"/>
        <end position="537"/>
    </location>
</feature>
<sequence>METGTADGQQQIREFTPLLHLLSRIPLKAQKGLTTLPLNFTCVAAAGEFLALGTNVGLIYWFNRTSLRLDRLKTENTSSPISSISLLSRPDILVGAGNADGELSVFQIPPEGRVRSFQLSHKSHSCKISAIEWSSNGLKLFSGDVRGGVVLTELLFDTGTTRSQALLQEKGEEIVQLSYSRKHLLVCSTFQSVVYSLTTKETVRVGSQARKIQGRFGGIFRRRLTFTEPLSLYSVRPGGRLWVADSSGLVQHTIKFKDLLLLAEHANIPILNPARPTPSSSPSFDFQIGRLLPFSSTSLLTFHSGRLYLLDPIETTILGVCSELQGILDVAINQENTKEIFVLESNRNLIRLAPTPDTFPMTIAQEVGPPNFLRGRIPLPIELRGLEVPLSQLLSSTLKETSRFVGPVHASLVQGLRQVFEGDISDGMTSIPLPPPDSQAQMAQESHQNDQYGHLFGDGLLEEEGVDKFGHISHLPFDDVLLLPPTSSPSTSLGNKGRRNKKKKRRERVVEEPVVEAVFQSSGDTHSLSSSTYSTTASDEEAGQLNGGGKRKLSALSSSQHNLMTTRDITLDEEGCKGTTAPLLVPMVAMSQSWSVGQGAEDEVLTKDLESKEELLAKRLNWPELLPNYKRTSTTGEKHITNTPQLETSTLTLSLPQMQTDLNSRMEDEGSDTLIKTWKEEEKEEEALEESLDIYTKYRKKGAMEEDDETPPLSFGPPSSISTTNSVLPCSLTTLHPHIVEIDEGTLSSSNPDSPSTSEELVPVRDMVVEPLALGGMMDQHDHWISFEAPAPLHSITTCDTYLVGIDKRKRVYVAHLSQTTSSLHWMETRWKADAIALSPSGTLVWRLLRGVLYSAPNINVANLLLGVNSPRTTWARLLSDISSISLSGRDNHPDDPSGWVVKLDGSIYSYSAQSQVFTKLPTPPTPMFHVAMGGSRRLWGLGADGRLFCRGPEDEDWVKVTMPITITSLAPGPSNSVWVGDQGGLYFVEEGTHQVWKVSLGEYLNTASGGPLDGGGGDCRSISSVSSSNSSGFSLSSIRHKLSDSLRPDRLTSLVSRAGGTQNSQSPILAATTSALWFGLRGSNTLHLNQSLVTGHRWDSIQVHRPCRAGNSWKKVLGGSIYLEVGVLWVVDDKGKLFYVSSPSKGRRGEAIAIDLPTSSPLLAVVPAPDALWILNEEGIIFARNNISSVNPQGHGWSSIDLSSQENFRMVHISCGSDIAWGCDHGGRVFFRVGSLRPPSPMELMSPPWVQVQDETPLQNSTFTKVYVGTNGNMVWALDSKNNIFVREAVFPDFPIGTRWLLVSGVEAVSLALSETSVWALTPKGTIFRRVGISSSNFVGDYWKRVPGPSMDNVPVQDLTVSLCDQVWALDPAGMHKHCATKLKLEGHLRQPRQRTLLDPEDRDWVLIESLDLV</sequence>
<evidence type="ECO:0000313" key="2">
    <source>
        <dbReference type="EMBL" id="OXA42797.1"/>
    </source>
</evidence>
<dbReference type="InterPro" id="IPR006624">
    <property type="entry name" value="Beta-propeller_rpt_TECPR"/>
</dbReference>
<dbReference type="Pfam" id="PF19193">
    <property type="entry name" value="Tectonin"/>
    <property type="match status" value="1"/>
</dbReference>
<reference evidence="2 3" key="1">
    <citation type="submission" date="2015-12" db="EMBL/GenBank/DDBJ databases">
        <title>The genome of Folsomia candida.</title>
        <authorList>
            <person name="Faddeeva A."/>
            <person name="Derks M.F."/>
            <person name="Anvar Y."/>
            <person name="Smit S."/>
            <person name="Van Straalen N."/>
            <person name="Roelofs D."/>
        </authorList>
    </citation>
    <scope>NUCLEOTIDE SEQUENCE [LARGE SCALE GENOMIC DNA]</scope>
    <source>
        <strain evidence="2 3">VU population</strain>
        <tissue evidence="2">Whole body</tissue>
    </source>
</reference>
<accession>A0A226DDK6</accession>
<dbReference type="OrthoDB" id="9930272at2759"/>
<feature type="compositionally biased region" description="Low complexity" evidence="1">
    <location>
        <begin position="483"/>
        <end position="493"/>
    </location>
</feature>
<dbReference type="OMA" id="WFRTGVC"/>
<dbReference type="Proteomes" id="UP000198287">
    <property type="component" value="Unassembled WGS sequence"/>
</dbReference>
<dbReference type="GO" id="GO:0005737">
    <property type="term" value="C:cytoplasm"/>
    <property type="evidence" value="ECO:0007669"/>
    <property type="project" value="GOC"/>
</dbReference>
<proteinExistence type="predicted"/>
<protein>
    <submittedName>
        <fullName evidence="2">Tectonin beta-propeller repeat-containing protein 2</fullName>
    </submittedName>
</protein>
<dbReference type="SUPFAM" id="SSF63829">
    <property type="entry name" value="Calcium-dependent phosphotriesterase"/>
    <property type="match status" value="1"/>
</dbReference>
<feature type="compositionally biased region" description="Low complexity" evidence="1">
    <location>
        <begin position="1022"/>
        <end position="1035"/>
    </location>
</feature>
<keyword evidence="3" id="KW-1185">Reference proteome</keyword>
<dbReference type="InterPro" id="IPR015943">
    <property type="entry name" value="WD40/YVTN_repeat-like_dom_sf"/>
</dbReference>
<feature type="region of interest" description="Disordered" evidence="1">
    <location>
        <begin position="483"/>
        <end position="555"/>
    </location>
</feature>
<gene>
    <name evidence="2" type="ORF">Fcan01_22592</name>
</gene>
<dbReference type="EMBL" id="LNIX01000025">
    <property type="protein sequence ID" value="OXA42797.1"/>
    <property type="molecule type" value="Genomic_DNA"/>
</dbReference>
<dbReference type="SUPFAM" id="SSF69322">
    <property type="entry name" value="Tricorn protease domain 2"/>
    <property type="match status" value="1"/>
</dbReference>
<dbReference type="PANTHER" id="PTHR23287:SF16">
    <property type="entry name" value="TECTONIN BETA-PROPELLER REPEAT-CONTAINING PROTEIN 2"/>
    <property type="match status" value="1"/>
</dbReference>
<comment type="caution">
    <text evidence="2">The sequence shown here is derived from an EMBL/GenBank/DDBJ whole genome shotgun (WGS) entry which is preliminary data.</text>
</comment>
<feature type="compositionally biased region" description="Basic residues" evidence="1">
    <location>
        <begin position="496"/>
        <end position="507"/>
    </location>
</feature>
<dbReference type="GO" id="GO:0032527">
    <property type="term" value="P:protein exit from endoplasmic reticulum"/>
    <property type="evidence" value="ECO:0007669"/>
    <property type="project" value="TreeGrafter"/>
</dbReference>
<dbReference type="PANTHER" id="PTHR23287">
    <property type="entry name" value="RUBY-EYE2-LIKE PROTEIN"/>
    <property type="match status" value="1"/>
</dbReference>
<feature type="region of interest" description="Disordered" evidence="1">
    <location>
        <begin position="702"/>
        <end position="721"/>
    </location>
</feature>
<dbReference type="SMART" id="SM00706">
    <property type="entry name" value="TECPR"/>
    <property type="match status" value="8"/>
</dbReference>